<keyword evidence="2" id="KW-1133">Transmembrane helix</keyword>
<dbReference type="Gene3D" id="2.60.40.3710">
    <property type="match status" value="1"/>
</dbReference>
<dbReference type="PROSITE" id="PS50817">
    <property type="entry name" value="INTEIN_N_TER"/>
    <property type="match status" value="1"/>
</dbReference>
<dbReference type="SUPFAM" id="SSF51294">
    <property type="entry name" value="Hedgehog/intein (Hint) domain"/>
    <property type="match status" value="1"/>
</dbReference>
<dbReference type="InterPro" id="IPR036844">
    <property type="entry name" value="Hint_dom_sf"/>
</dbReference>
<dbReference type="SMART" id="SM01359">
    <property type="entry name" value="A2M_N_2"/>
    <property type="match status" value="1"/>
</dbReference>
<dbReference type="GO" id="GO:0004866">
    <property type="term" value="F:endopeptidase inhibitor activity"/>
    <property type="evidence" value="ECO:0007669"/>
    <property type="project" value="InterPro"/>
</dbReference>
<dbReference type="STRING" id="1619046.US42_C0002G0091"/>
<evidence type="ECO:0000313" key="6">
    <source>
        <dbReference type="EMBL" id="KKQ28136.1"/>
    </source>
</evidence>
<dbReference type="InterPro" id="IPR001599">
    <property type="entry name" value="Macroglobln_a2"/>
</dbReference>
<dbReference type="InterPro" id="IPR051802">
    <property type="entry name" value="YfhM-like"/>
</dbReference>
<accession>A0A0G0JJ95</accession>
<comment type="caution">
    <text evidence="6">The sequence shown here is derived from an EMBL/GenBank/DDBJ whole genome shotgun (WGS) entry which is preliminary data.</text>
</comment>
<evidence type="ECO:0000256" key="2">
    <source>
        <dbReference type="SAM" id="Phobius"/>
    </source>
</evidence>
<keyword evidence="1" id="KW-0732">Signal</keyword>
<feature type="transmembrane region" description="Helical" evidence="2">
    <location>
        <begin position="20"/>
        <end position="40"/>
    </location>
</feature>
<dbReference type="PROSITE" id="PS50818">
    <property type="entry name" value="INTEIN_C_TER"/>
    <property type="match status" value="1"/>
</dbReference>
<dbReference type="InterPro" id="IPR006141">
    <property type="entry name" value="Intein_N"/>
</dbReference>
<feature type="domain" description="Alpha-2-macroglobulin" evidence="5">
    <location>
        <begin position="1179"/>
        <end position="1267"/>
    </location>
</feature>
<dbReference type="PATRIC" id="fig|1619046.3.peg.202"/>
<evidence type="ECO:0000259" key="5">
    <source>
        <dbReference type="SMART" id="SM01360"/>
    </source>
</evidence>
<keyword evidence="2" id="KW-0472">Membrane</keyword>
<feature type="domain" description="Hint" evidence="3">
    <location>
        <begin position="1036"/>
        <end position="1128"/>
    </location>
</feature>
<gene>
    <name evidence="6" type="ORF">US42_C0002G0091</name>
</gene>
<reference evidence="6 7" key="1">
    <citation type="journal article" date="2015" name="Nature">
        <title>rRNA introns, odd ribosomes, and small enigmatic genomes across a large radiation of phyla.</title>
        <authorList>
            <person name="Brown C.T."/>
            <person name="Hug L.A."/>
            <person name="Thomas B.C."/>
            <person name="Sharon I."/>
            <person name="Castelle C.J."/>
            <person name="Singh A."/>
            <person name="Wilkins M.J."/>
            <person name="Williams K.H."/>
            <person name="Banfield J.F."/>
        </authorList>
    </citation>
    <scope>NUCLEOTIDE SEQUENCE [LARGE SCALE GENOMIC DNA]</scope>
</reference>
<organism evidence="6 7">
    <name type="scientific">Candidatus Magasanikbacteria bacterium GW2011_GWC2_37_14</name>
    <dbReference type="NCBI Taxonomy" id="1619046"/>
    <lineage>
        <taxon>Bacteria</taxon>
        <taxon>Candidatus Magasanikiibacteriota</taxon>
    </lineage>
</organism>
<dbReference type="InterPro" id="IPR032812">
    <property type="entry name" value="SbsA_Ig"/>
</dbReference>
<dbReference type="CDD" id="cd00081">
    <property type="entry name" value="Hint"/>
    <property type="match status" value="1"/>
</dbReference>
<dbReference type="InterPro" id="IPR030934">
    <property type="entry name" value="Intein_C"/>
</dbReference>
<sequence length="1804" mass="203738">MAKIVLAIREKFKMKYLGPAFIVAFIIIILVTISYIVPIFNRGNSNLFSGFSKLMISNANAQDNFSLEPGLSDSLGVEVNSDYILKSKEKVETSLIKNNLRLEPAVAYDLETISDQEWKVIPKEPLPANTLLKISLITSYLSTTGIQEERDYAWAYQVKDTFKVLNSLPRNAASAVPLNTGIEITFSHDNFTNFDKYFSLQPSVQGSFEKHGRTMVFVPKEKLLEKTIYTVTIKKGLPLENSAEVLAEDYSFAFESKNTKTSSKNEGQIFLSKRFYEVASQDKPIIQVSAYGSSISAVSAKVYRYAKADQFLQSLKDINKIPYWSSSREDYRVNTDEMSEFLSFPVEIKVENNIKYIEFPQNLEKGFYVVDLLQNNKIQQVYIQVSDLVAYVNITDTDTLVWVNDLSTGLPASGVNVLFVDRDKVYSTDEKGLVVIPTPDNFYSDVAGENRNKLSVYLQLSRGSEQIFLEARTLMNFSKTTKVGGDYWSYVYTDRPLYQPTDVIKYWGMLKERNGEKIKEKVSVTLYKEGYVDYYYQPVKIFYQEVELDDLGAFLGEIKLDNLRPDYYNLQIKIGDVFIANKYISVEKYTKPAYQLNLESDKNSVFAGEEISFKAKASFFEGTPVSNLALVVDTPVGINNQVTNQTGDLSFVYTEKDTNCKEDGGRCWPKYKSFSVKPKDSELAEINASKSVRVFGPDVYLTTKTTYPEIGKAKIDYQTKFIDLAAVESTDSRNNSWGKALAPNIQLQVQVTKITYKKIETGTVYDFVNKHSYKTYKYDREEKVVDNFSAQTDSQGNYSYERNVEPDTSYIVRLKFFGRNGLYDMNSSYLYYYNGTSYSYYNNNNYKYYHLQVGDNDSKKYLAGENVSVKFLENDDLLPGGENRFLYTQLQNGLQEYQVVNEPIYNFTFEKRDVPNINLSAVHFNGKSYDVIDSGYNSAVVWYDYSEKDLKIKLSTDKEKYKPGEEVKMTVSVTDKNDRPVEAEVNLNLVDEAFYAVQDEQVSPIESLYARVYSGSLLSLQTHNSIDQSYGGAEKGGCFLAGTMISMDNGSKKVIEEIAVGDKIKTFSNPVSQKPASGKVTEVFKHTVPFYLIINKYLKVTPQHLIFRQGSFVEAGKLKVGDYLTNEAGEEVRVETIEQVNQVVEVYNFRVDPEHTYFADGIYVHNEKGGGPREFFTDAALFVVVKTNGQGKAETTFTLPDNITSWRVTAQGINDDLYAGVNVIKIPVSLPVFAEVAIGQEYLLGDKPVAKVRAFGTVLTTNDQVKFGFSSGAFKASEQIAQAFAAVYFPLPELKLGLQEMIFSLQTAKGDDAVKLPLNVIKSRLQAKFATHEVLTSGTKLTLTGNDPVTIVLSDEGQNQLYYPLQKLSWNWSDRIDQQIAKSESRKLLKQYYNETVVDYTVPGVNYQLASGGIALLPYSSEELELSARIAQVGTAGFDEESLKQYLFSKLENKLSNHEEISLALYGLAELHEPVLTRLNVWLGARQDLTVKEKLYLAQALADLGNKEKARQMFVEILNQYGETKDKFIILKVSDKPDEVFQATALSAVLAATLNLPEQVGLWNYLENNQQLTGKEKNSDTLFNLEKINYIRQALPQLKPSPAEVTYTLFSNKQTINITGGSVHAFQIYPSQSKELNFNDVEGQVGVSVVSLQSLAETDIVRDNSVGIKRQYLVNGKPTTKFKEGDTVEVRLIVNFSKKVWDPTIDEFQITDVLPSGLILMTKLGNENYSAGGKGSCFLYPYQSNGQEVKFIIHRRWSNCSTELHYFARVKTIGEYIAEPTLVQAYLFPQVMNYSSSEIINISQ</sequence>
<dbReference type="GO" id="GO:0016539">
    <property type="term" value="P:intein-mediated protein splicing"/>
    <property type="evidence" value="ECO:0007669"/>
    <property type="project" value="InterPro"/>
</dbReference>
<dbReference type="SMART" id="SM01360">
    <property type="entry name" value="A2M"/>
    <property type="match status" value="1"/>
</dbReference>
<dbReference type="Pfam" id="PF07591">
    <property type="entry name" value="PT-HINT"/>
    <property type="match status" value="1"/>
</dbReference>
<evidence type="ECO:0000259" key="3">
    <source>
        <dbReference type="SMART" id="SM00306"/>
    </source>
</evidence>
<evidence type="ECO:0000256" key="1">
    <source>
        <dbReference type="ARBA" id="ARBA00022729"/>
    </source>
</evidence>
<feature type="domain" description="Alpha-2-macroglobulin bait region" evidence="4">
    <location>
        <begin position="851"/>
        <end position="997"/>
    </location>
</feature>
<dbReference type="PANTHER" id="PTHR40094:SF1">
    <property type="entry name" value="UBIQUITIN DOMAIN-CONTAINING PROTEIN"/>
    <property type="match status" value="1"/>
</dbReference>
<dbReference type="Gene3D" id="2.170.16.10">
    <property type="entry name" value="Hedgehog/Intein (Hint) domain"/>
    <property type="match status" value="1"/>
</dbReference>
<dbReference type="InterPro" id="IPR003587">
    <property type="entry name" value="Hint_dom_N"/>
</dbReference>
<keyword evidence="2" id="KW-0812">Transmembrane</keyword>
<protein>
    <submittedName>
        <fullName evidence="6">Alpha-2-macroglobulin domain protein</fullName>
    </submittedName>
</protein>
<dbReference type="SMART" id="SM00306">
    <property type="entry name" value="HintN"/>
    <property type="match status" value="1"/>
</dbReference>
<evidence type="ECO:0000313" key="7">
    <source>
        <dbReference type="Proteomes" id="UP000034849"/>
    </source>
</evidence>
<dbReference type="PANTHER" id="PTHR40094">
    <property type="entry name" value="ALPHA-2-MACROGLOBULIN HOMOLOG"/>
    <property type="match status" value="1"/>
</dbReference>
<dbReference type="Pfam" id="PF07703">
    <property type="entry name" value="A2M_BRD"/>
    <property type="match status" value="1"/>
</dbReference>
<dbReference type="Gene3D" id="2.60.40.1930">
    <property type="match status" value="1"/>
</dbReference>
<dbReference type="EMBL" id="LBSX01000002">
    <property type="protein sequence ID" value="KKQ28136.1"/>
    <property type="molecule type" value="Genomic_DNA"/>
</dbReference>
<dbReference type="Pfam" id="PF00207">
    <property type="entry name" value="A2M"/>
    <property type="match status" value="1"/>
</dbReference>
<proteinExistence type="predicted"/>
<evidence type="ECO:0000259" key="4">
    <source>
        <dbReference type="SMART" id="SM01359"/>
    </source>
</evidence>
<dbReference type="Pfam" id="PF13205">
    <property type="entry name" value="Big_5"/>
    <property type="match status" value="1"/>
</dbReference>
<dbReference type="Proteomes" id="UP000034849">
    <property type="component" value="Unassembled WGS sequence"/>
</dbReference>
<name>A0A0G0JJ95_9BACT</name>
<dbReference type="InterPro" id="IPR011625">
    <property type="entry name" value="A2M_N_BRD"/>
</dbReference>